<dbReference type="InParanoid" id="H3A8A4"/>
<dbReference type="EMBL" id="AFYH01189360">
    <property type="status" value="NOT_ANNOTATED_CDS"/>
    <property type="molecule type" value="Genomic_DNA"/>
</dbReference>
<dbReference type="PANTHER" id="PTHR46289">
    <property type="entry name" value="52 KDA REPRESSOR OF THE INHIBITOR OF THE PROTEIN KINASE-LIKE PROTEIN-RELATED"/>
    <property type="match status" value="1"/>
</dbReference>
<dbReference type="Ensembl" id="ENSLACT00000005927.1">
    <property type="protein sequence ID" value="ENSLACP00000005875.1"/>
    <property type="gene ID" value="ENSLACG00000005217.1"/>
</dbReference>
<dbReference type="eggNOG" id="ENOG502QQVP">
    <property type="taxonomic scope" value="Eukaryota"/>
</dbReference>
<reference evidence="3" key="3">
    <citation type="submission" date="2025-09" db="UniProtKB">
        <authorList>
            <consortium name="Ensembl"/>
        </authorList>
    </citation>
    <scope>IDENTIFICATION</scope>
</reference>
<dbReference type="Proteomes" id="UP000008672">
    <property type="component" value="Unassembled WGS sequence"/>
</dbReference>
<evidence type="ECO:0008006" key="5">
    <source>
        <dbReference type="Google" id="ProtNLM"/>
    </source>
</evidence>
<proteinExistence type="predicted"/>
<dbReference type="InterPro" id="IPR052958">
    <property type="entry name" value="IFN-induced_PKR_regulator"/>
</dbReference>
<dbReference type="Pfam" id="PF05699">
    <property type="entry name" value="Dimer_Tnp_hAT"/>
    <property type="match status" value="1"/>
</dbReference>
<feature type="domain" description="DUF4371" evidence="2">
    <location>
        <begin position="155"/>
        <end position="303"/>
    </location>
</feature>
<evidence type="ECO:0000313" key="4">
    <source>
        <dbReference type="Proteomes" id="UP000008672"/>
    </source>
</evidence>
<reference evidence="3" key="2">
    <citation type="submission" date="2025-08" db="UniProtKB">
        <authorList>
            <consortium name="Ensembl"/>
        </authorList>
    </citation>
    <scope>IDENTIFICATION</scope>
</reference>
<protein>
    <recommendedName>
        <fullName evidence="5">DUF4371 domain-containing protein</fullName>
    </recommendedName>
</protein>
<dbReference type="PANTHER" id="PTHR46289:SF14">
    <property type="entry name" value="DUF4371 DOMAIN-CONTAINING PROTEIN"/>
    <property type="match status" value="1"/>
</dbReference>
<dbReference type="Pfam" id="PF14291">
    <property type="entry name" value="DUF4371"/>
    <property type="match status" value="1"/>
</dbReference>
<dbReference type="HOGENOM" id="CLU_006175_4_1_1"/>
<dbReference type="InterPro" id="IPR025398">
    <property type="entry name" value="DUF4371"/>
</dbReference>
<dbReference type="STRING" id="7897.ENSLACP00000005875"/>
<name>H3A8A4_LATCH</name>
<keyword evidence="4" id="KW-1185">Reference proteome</keyword>
<evidence type="ECO:0000313" key="3">
    <source>
        <dbReference type="Ensembl" id="ENSLACP00000005875.1"/>
    </source>
</evidence>
<evidence type="ECO:0000259" key="2">
    <source>
        <dbReference type="Pfam" id="PF14291"/>
    </source>
</evidence>
<feature type="domain" description="HAT C-terminal dimerisation" evidence="1">
    <location>
        <begin position="623"/>
        <end position="683"/>
    </location>
</feature>
<dbReference type="OMA" id="KWIERID"/>
<evidence type="ECO:0000259" key="1">
    <source>
        <dbReference type="Pfam" id="PF05699"/>
    </source>
</evidence>
<dbReference type="GeneTree" id="ENSGT00940000166390"/>
<dbReference type="InterPro" id="IPR012337">
    <property type="entry name" value="RNaseH-like_sf"/>
</dbReference>
<dbReference type="GO" id="GO:0046983">
    <property type="term" value="F:protein dimerization activity"/>
    <property type="evidence" value="ECO:0007669"/>
    <property type="project" value="InterPro"/>
</dbReference>
<dbReference type="InterPro" id="IPR008906">
    <property type="entry name" value="HATC_C_dom"/>
</dbReference>
<reference evidence="4" key="1">
    <citation type="submission" date="2011-08" db="EMBL/GenBank/DDBJ databases">
        <title>The draft genome of Latimeria chalumnae.</title>
        <authorList>
            <person name="Di Palma F."/>
            <person name="Alfoldi J."/>
            <person name="Johnson J."/>
            <person name="Berlin A."/>
            <person name="Gnerre S."/>
            <person name="Jaffe D."/>
            <person name="MacCallum I."/>
            <person name="Young S."/>
            <person name="Walker B.J."/>
            <person name="Lander E."/>
            <person name="Lindblad-Toh K."/>
        </authorList>
    </citation>
    <scope>NUCLEOTIDE SEQUENCE [LARGE SCALE GENOMIC DNA]</scope>
    <source>
        <strain evidence="4">Wild caught</strain>
    </source>
</reference>
<organism evidence="3 4">
    <name type="scientific">Latimeria chalumnae</name>
    <name type="common">Coelacanth</name>
    <dbReference type="NCBI Taxonomy" id="7897"/>
    <lineage>
        <taxon>Eukaryota</taxon>
        <taxon>Metazoa</taxon>
        <taxon>Chordata</taxon>
        <taxon>Craniata</taxon>
        <taxon>Vertebrata</taxon>
        <taxon>Euteleostomi</taxon>
        <taxon>Coelacanthiformes</taxon>
        <taxon>Coelacanthidae</taxon>
        <taxon>Latimeria</taxon>
    </lineage>
</organism>
<accession>H3A8A4</accession>
<sequence length="705" mass="80933">FKFPVQQETSTSRQVVQNRKFNLSWLKDYPWLVYSKELDGGFCIHWFLFAVNLLMKNCQFGVLVQQPFVNSKDAKGEDSVLPKHEKTDYHKNAIVASSNFLCQTRPYLINPLLFWTLKRRLVKERNKQALPSLVKCVLFCGKQNSKTGHRDDATMDPTSNCGNFQALIDFRAEYYSNLQEFRKHAPKNATYTSKIFQNDVIVVLGEYIQENIASNINESSPYFGIIVDEVTDTVSNLQYVRYDENEKPYIEEDSFAFSNLESTNSETITEAILDMIKKSGLGATKIRGQSYDMTASMSSSLNGTQAKICKVVPNAIYSPCNSHKLNLAIQSACKEAHIQQAVTVMNQVFLFFDNSPKQQRFLEKVIENQGSDLKRIKLFSFCKMRWTEWEEAVENFCDIIEVIFIVLQIIKGWQWDGKIKLDAQGLHSSIESLETIVSIVALKNALAPLQGITVKLQKRDINIHSAYKQISSVIAVVASIREDIDNVFKDWYSEISSLAKKLDVTLKIRCVAGRQKHRSNQPANSTEEYYKYAIVIPFVDYVLSELRIQFSREDCNPLEVILSLIPEIVGKVLNIDEVVEKLQCYKSDVPRFSSLKNEIFSWTRTWKQRNQLPTSLCESLEACDKDLFPNLYVLFQIGCVFPVTSCESERPHSASGRVKTYLRNAMSEERMTSLTLMHVHYDMNIDVDQVADKFIRKHPHRLFSS</sequence>
<dbReference type="SUPFAM" id="SSF53098">
    <property type="entry name" value="Ribonuclease H-like"/>
    <property type="match status" value="1"/>
</dbReference>
<dbReference type="AlphaFoldDB" id="H3A8A4"/>